<evidence type="ECO:0000256" key="1">
    <source>
        <dbReference type="ARBA" id="ARBA00006817"/>
    </source>
</evidence>
<dbReference type="CDD" id="cd08893">
    <property type="entry name" value="SRPBCC_CalC_Aha1-like_GntR-HTH"/>
    <property type="match status" value="1"/>
</dbReference>
<dbReference type="Pfam" id="PF08327">
    <property type="entry name" value="AHSA1"/>
    <property type="match status" value="1"/>
</dbReference>
<organism evidence="3 4">
    <name type="scientific">Bradyrhizobium ivorense</name>
    <dbReference type="NCBI Taxonomy" id="2511166"/>
    <lineage>
        <taxon>Bacteria</taxon>
        <taxon>Pseudomonadati</taxon>
        <taxon>Pseudomonadota</taxon>
        <taxon>Alphaproteobacteria</taxon>
        <taxon>Hyphomicrobiales</taxon>
        <taxon>Nitrobacteraceae</taxon>
        <taxon>Bradyrhizobium</taxon>
    </lineage>
</organism>
<dbReference type="Gene3D" id="3.30.530.20">
    <property type="match status" value="1"/>
</dbReference>
<comment type="similarity">
    <text evidence="1">Belongs to the AHA1 family.</text>
</comment>
<reference evidence="3" key="1">
    <citation type="submission" date="2019-02" db="EMBL/GenBank/DDBJ databases">
        <authorList>
            <person name="Pothier F.J."/>
        </authorList>
    </citation>
    <scope>NUCLEOTIDE SEQUENCE</scope>
    <source>
        <strain evidence="3">CI-1B</strain>
    </source>
</reference>
<evidence type="ECO:0000313" key="3">
    <source>
        <dbReference type="EMBL" id="VIO68915.1"/>
    </source>
</evidence>
<proteinExistence type="inferred from homology"/>
<evidence type="ECO:0000313" key="4">
    <source>
        <dbReference type="Proteomes" id="UP000328092"/>
    </source>
</evidence>
<gene>
    <name evidence="3" type="ORF">CI1B_24490</name>
</gene>
<protein>
    <recommendedName>
        <fullName evidence="2">Activator of Hsp90 ATPase homologue 1/2-like C-terminal domain-containing protein</fullName>
    </recommendedName>
</protein>
<sequence length="183" mass="20277">MTMKIYRRIRLDMNIEKFKPAIVYTIYIAATPQKVWQALTEAEFSRQYFSGHAVEVDLRIGGAYIVRTPDGALHISGEVIECDPLKRLTVTFNVNWPQLVEKLGPTLVTYEIEPAGDGVKLTLLQSHDRPISDDILSGGRTGWPAILSSLKSLLESGKAMVIPMQPPARMMAALKELGIALPS</sequence>
<evidence type="ECO:0000259" key="2">
    <source>
        <dbReference type="Pfam" id="PF08327"/>
    </source>
</evidence>
<dbReference type="EMBL" id="CAADFC020000008">
    <property type="protein sequence ID" value="VIO68915.1"/>
    <property type="molecule type" value="Genomic_DNA"/>
</dbReference>
<name>A0A508T0N0_9BRAD</name>
<feature type="domain" description="Activator of Hsp90 ATPase homologue 1/2-like C-terminal" evidence="2">
    <location>
        <begin position="30"/>
        <end position="155"/>
    </location>
</feature>
<dbReference type="Proteomes" id="UP000328092">
    <property type="component" value="Unassembled WGS sequence"/>
</dbReference>
<dbReference type="SUPFAM" id="SSF55961">
    <property type="entry name" value="Bet v1-like"/>
    <property type="match status" value="1"/>
</dbReference>
<comment type="caution">
    <text evidence="3">The sequence shown here is derived from an EMBL/GenBank/DDBJ whole genome shotgun (WGS) entry which is preliminary data.</text>
</comment>
<accession>A0A508T0N0</accession>
<dbReference type="InterPro" id="IPR013538">
    <property type="entry name" value="ASHA1/2-like_C"/>
</dbReference>
<dbReference type="AlphaFoldDB" id="A0A508T0N0"/>
<dbReference type="InterPro" id="IPR023393">
    <property type="entry name" value="START-like_dom_sf"/>
</dbReference>
<keyword evidence="4" id="KW-1185">Reference proteome</keyword>